<protein>
    <submittedName>
        <fullName evidence="1">Uncharacterized protein</fullName>
    </submittedName>
</protein>
<dbReference type="AlphaFoldDB" id="A0A0C9Z151"/>
<organism evidence="1 2">
    <name type="scientific">Pisolithus microcarpus 441</name>
    <dbReference type="NCBI Taxonomy" id="765257"/>
    <lineage>
        <taxon>Eukaryota</taxon>
        <taxon>Fungi</taxon>
        <taxon>Dikarya</taxon>
        <taxon>Basidiomycota</taxon>
        <taxon>Agaricomycotina</taxon>
        <taxon>Agaricomycetes</taxon>
        <taxon>Agaricomycetidae</taxon>
        <taxon>Boletales</taxon>
        <taxon>Sclerodermatineae</taxon>
        <taxon>Pisolithaceae</taxon>
        <taxon>Pisolithus</taxon>
    </lineage>
</organism>
<sequence length="163" mass="17780">MNSLAKITLLDPMGCPRESSSDMTSDSSHSFNHEARIARPIENPALPCSPLATVGLRAVPIKRGASKAPQASPYGPRDSMPARGLQLAFMLAFRAHLIATTQLRGVYSLQKNDSQRATNMTFVIHVAVRTMRISMSGRSIPSMCADTLKCRETLRRGPEAIQD</sequence>
<gene>
    <name evidence="1" type="ORF">PISMIDRAFT_688459</name>
</gene>
<accession>A0A0C9Z151</accession>
<evidence type="ECO:0000313" key="2">
    <source>
        <dbReference type="Proteomes" id="UP000054018"/>
    </source>
</evidence>
<dbReference type="EMBL" id="KN833979">
    <property type="protein sequence ID" value="KIK13698.1"/>
    <property type="molecule type" value="Genomic_DNA"/>
</dbReference>
<proteinExistence type="predicted"/>
<dbReference type="Proteomes" id="UP000054018">
    <property type="component" value="Unassembled WGS sequence"/>
</dbReference>
<name>A0A0C9Z151_9AGAM</name>
<reference evidence="1 2" key="1">
    <citation type="submission" date="2014-04" db="EMBL/GenBank/DDBJ databases">
        <authorList>
            <consortium name="DOE Joint Genome Institute"/>
            <person name="Kuo A."/>
            <person name="Kohler A."/>
            <person name="Costa M.D."/>
            <person name="Nagy L.G."/>
            <person name="Floudas D."/>
            <person name="Copeland A."/>
            <person name="Barry K.W."/>
            <person name="Cichocki N."/>
            <person name="Veneault-Fourrey C."/>
            <person name="LaButti K."/>
            <person name="Lindquist E.A."/>
            <person name="Lipzen A."/>
            <person name="Lundell T."/>
            <person name="Morin E."/>
            <person name="Murat C."/>
            <person name="Sun H."/>
            <person name="Tunlid A."/>
            <person name="Henrissat B."/>
            <person name="Grigoriev I.V."/>
            <person name="Hibbett D.S."/>
            <person name="Martin F."/>
            <person name="Nordberg H.P."/>
            <person name="Cantor M.N."/>
            <person name="Hua S.X."/>
        </authorList>
    </citation>
    <scope>NUCLEOTIDE SEQUENCE [LARGE SCALE GENOMIC DNA]</scope>
    <source>
        <strain evidence="1 2">441</strain>
    </source>
</reference>
<reference evidence="2" key="2">
    <citation type="submission" date="2015-01" db="EMBL/GenBank/DDBJ databases">
        <title>Evolutionary Origins and Diversification of the Mycorrhizal Mutualists.</title>
        <authorList>
            <consortium name="DOE Joint Genome Institute"/>
            <consortium name="Mycorrhizal Genomics Consortium"/>
            <person name="Kohler A."/>
            <person name="Kuo A."/>
            <person name="Nagy L.G."/>
            <person name="Floudas D."/>
            <person name="Copeland A."/>
            <person name="Barry K.W."/>
            <person name="Cichocki N."/>
            <person name="Veneault-Fourrey C."/>
            <person name="LaButti K."/>
            <person name="Lindquist E.A."/>
            <person name="Lipzen A."/>
            <person name="Lundell T."/>
            <person name="Morin E."/>
            <person name="Murat C."/>
            <person name="Riley R."/>
            <person name="Ohm R."/>
            <person name="Sun H."/>
            <person name="Tunlid A."/>
            <person name="Henrissat B."/>
            <person name="Grigoriev I.V."/>
            <person name="Hibbett D.S."/>
            <person name="Martin F."/>
        </authorList>
    </citation>
    <scope>NUCLEOTIDE SEQUENCE [LARGE SCALE GENOMIC DNA]</scope>
    <source>
        <strain evidence="2">441</strain>
    </source>
</reference>
<keyword evidence="2" id="KW-1185">Reference proteome</keyword>
<evidence type="ECO:0000313" key="1">
    <source>
        <dbReference type="EMBL" id="KIK13698.1"/>
    </source>
</evidence>
<dbReference type="HOGENOM" id="CLU_1627742_0_0_1"/>